<evidence type="ECO:0000259" key="2">
    <source>
        <dbReference type="PROSITE" id="PS51724"/>
    </source>
</evidence>
<feature type="domain" description="SPOR" evidence="2">
    <location>
        <begin position="217"/>
        <end position="302"/>
    </location>
</feature>
<keyword evidence="1" id="KW-1133">Transmembrane helix</keyword>
<dbReference type="Gene3D" id="3.30.70.1070">
    <property type="entry name" value="Sporulation related repeat"/>
    <property type="match status" value="1"/>
</dbReference>
<evidence type="ECO:0000313" key="3">
    <source>
        <dbReference type="EMBL" id="CUK27119.1"/>
    </source>
</evidence>
<keyword evidence="4" id="KW-1185">Reference proteome</keyword>
<sequence length="302" mass="31056">MAQIPMDGTGPQVDSPQIAGNIANWAGAIVSLGLLIGAGVWGYKLLVRDVTGVPVVRAIEGPMREQPIDPGGTQAAHQGLSVNGVAAEGTAAAPADRLVLAPAPIELNENDAPSGATQIAAAPVVTEEPTIEAPAPIAAPAALDTSNVDAVIGQLVGDAEPLGEVAPVTEPAPEVTPVVAKEGLGTSLRPKLRPAQRSQPIAAATPEAKPLEVAAESLPAGTRLVQLGAYASPEIARAEWDKLQTKFGDYLGDKQRVVQKATSGGRTFYRLRAMGFADLSDARRLCSSLKAENADCIPVVTR</sequence>
<dbReference type="InterPro" id="IPR007730">
    <property type="entry name" value="SPOR-like_dom"/>
</dbReference>
<dbReference type="RefSeq" id="WP_082625937.1">
    <property type="nucleotide sequence ID" value="NZ_CYTO01000024.1"/>
</dbReference>
<dbReference type="AlphaFoldDB" id="A0A0P1IU93"/>
<dbReference type="EMBL" id="CYUE01000021">
    <property type="protein sequence ID" value="CUK27119.1"/>
    <property type="molecule type" value="Genomic_DNA"/>
</dbReference>
<evidence type="ECO:0000256" key="1">
    <source>
        <dbReference type="SAM" id="Phobius"/>
    </source>
</evidence>
<dbReference type="SUPFAM" id="SSF110997">
    <property type="entry name" value="Sporulation related repeat"/>
    <property type="match status" value="1"/>
</dbReference>
<dbReference type="GO" id="GO:0042834">
    <property type="term" value="F:peptidoglycan binding"/>
    <property type="evidence" value="ECO:0007669"/>
    <property type="project" value="InterPro"/>
</dbReference>
<keyword evidence="1" id="KW-0812">Transmembrane</keyword>
<dbReference type="STRING" id="1715691.TA5113_03063"/>
<reference evidence="4" key="1">
    <citation type="submission" date="2015-09" db="EMBL/GenBank/DDBJ databases">
        <authorList>
            <person name="Rodrigo-Torres Lidia"/>
            <person name="Arahal R.David."/>
        </authorList>
    </citation>
    <scope>NUCLEOTIDE SEQUENCE [LARGE SCALE GENOMIC DNA]</scope>
    <source>
        <strain evidence="4">CECT 5114</strain>
    </source>
</reference>
<organism evidence="3 4">
    <name type="scientific">Cognatishimia activa</name>
    <dbReference type="NCBI Taxonomy" id="1715691"/>
    <lineage>
        <taxon>Bacteria</taxon>
        <taxon>Pseudomonadati</taxon>
        <taxon>Pseudomonadota</taxon>
        <taxon>Alphaproteobacteria</taxon>
        <taxon>Rhodobacterales</taxon>
        <taxon>Paracoccaceae</taxon>
        <taxon>Cognatishimia</taxon>
    </lineage>
</organism>
<dbReference type="InterPro" id="IPR036680">
    <property type="entry name" value="SPOR-like_sf"/>
</dbReference>
<dbReference type="Proteomes" id="UP000051184">
    <property type="component" value="Unassembled WGS sequence"/>
</dbReference>
<protein>
    <submittedName>
        <fullName evidence="3">Sporulation related domain protein</fullName>
    </submittedName>
</protein>
<evidence type="ECO:0000313" key="4">
    <source>
        <dbReference type="Proteomes" id="UP000051184"/>
    </source>
</evidence>
<gene>
    <name evidence="3" type="ORF">TA5114_02940</name>
</gene>
<proteinExistence type="predicted"/>
<keyword evidence="1" id="KW-0472">Membrane</keyword>
<dbReference type="PROSITE" id="PS51724">
    <property type="entry name" value="SPOR"/>
    <property type="match status" value="1"/>
</dbReference>
<feature type="transmembrane region" description="Helical" evidence="1">
    <location>
        <begin position="22"/>
        <end position="43"/>
    </location>
</feature>
<name>A0A0P1IU93_9RHOB</name>
<accession>A0A0P1IU93</accession>
<dbReference type="Pfam" id="PF05036">
    <property type="entry name" value="SPOR"/>
    <property type="match status" value="1"/>
</dbReference>